<dbReference type="RefSeq" id="WP_147322620.1">
    <property type="nucleotide sequence ID" value="NZ_JAKVPQ010000011.1"/>
</dbReference>
<proteinExistence type="predicted"/>
<dbReference type="EMBL" id="JAKVPQ010000011">
    <property type="protein sequence ID" value="MCH4286206.1"/>
    <property type="molecule type" value="Genomic_DNA"/>
</dbReference>
<comment type="caution">
    <text evidence="1">The sequence shown here is derived from an EMBL/GenBank/DDBJ whole genome shotgun (WGS) entry which is preliminary data.</text>
</comment>
<reference evidence="1 2" key="1">
    <citation type="submission" date="2022-02" db="EMBL/GenBank/DDBJ databases">
        <title>Genome of Erysipelotrichaceae sp. nov. NSJ-176 isolated from human feces.</title>
        <authorList>
            <person name="Abdugheni R."/>
        </authorList>
    </citation>
    <scope>NUCLEOTIDE SEQUENCE [LARGE SCALE GENOMIC DNA]</scope>
    <source>
        <strain evidence="1 2">NSJ-176</strain>
    </source>
</reference>
<protein>
    <submittedName>
        <fullName evidence="1">Uncharacterized protein</fullName>
    </submittedName>
</protein>
<keyword evidence="2" id="KW-1185">Reference proteome</keyword>
<organism evidence="1 2">
    <name type="scientific">Amedibacillus hominis</name>
    <dbReference type="NCBI Taxonomy" id="2897776"/>
    <lineage>
        <taxon>Bacteria</taxon>
        <taxon>Bacillati</taxon>
        <taxon>Bacillota</taxon>
        <taxon>Erysipelotrichia</taxon>
        <taxon>Erysipelotrichales</taxon>
        <taxon>Erysipelotrichaceae</taxon>
        <taxon>Amedibacillus</taxon>
    </lineage>
</organism>
<sequence>MKRLKSIVLCVSAKEKKNGDNTTENRYYISSLHDISLLSQEIRGHWDPFLLFFLLMHLS</sequence>
<accession>A0ABS9RBF1</accession>
<evidence type="ECO:0000313" key="2">
    <source>
        <dbReference type="Proteomes" id="UP001202402"/>
    </source>
</evidence>
<dbReference type="Proteomes" id="UP001202402">
    <property type="component" value="Unassembled WGS sequence"/>
</dbReference>
<evidence type="ECO:0000313" key="1">
    <source>
        <dbReference type="EMBL" id="MCH4286206.1"/>
    </source>
</evidence>
<gene>
    <name evidence="1" type="ORF">LQE99_13855</name>
</gene>
<name>A0ABS9RBF1_9FIRM</name>